<comment type="subcellular location">
    <subcellularLocation>
        <location evidence="1">Membrane</location>
        <topology evidence="1">Lipid-anchor</topology>
    </subcellularLocation>
</comment>
<keyword evidence="4" id="KW-0732">Signal</keyword>
<protein>
    <submittedName>
        <fullName evidence="10">Ger(X)C family spore germination protein</fullName>
    </submittedName>
</protein>
<dbReference type="Proteomes" id="UP001306950">
    <property type="component" value="Unassembled WGS sequence"/>
</dbReference>
<dbReference type="InterPro" id="IPR038501">
    <property type="entry name" value="Spore_GerAC_C_sf"/>
</dbReference>
<dbReference type="PROSITE" id="PS51257">
    <property type="entry name" value="PROKAR_LIPOPROTEIN"/>
    <property type="match status" value="1"/>
</dbReference>
<keyword evidence="6" id="KW-0564">Palmitate</keyword>
<keyword evidence="3" id="KW-0309">Germination</keyword>
<feature type="domain" description="Spore germination GerAC-like C-terminal" evidence="8">
    <location>
        <begin position="230"/>
        <end position="396"/>
    </location>
</feature>
<sequence>MIGHYRRYLVPITFALSISLLAGCWNSRELTDMAFAVGMGIDSVPDSNKYRVTFQIVNSGALTAGTGGQGGTGGMPIIVISEQSDTLYGAIRKISRKVPRRMFFGHIQLVVIGESLAQKGITDLFDFFERSHEVRLNSTVLISRNITAEKVIEVLSPMEKISSIGIAKRSRITSSIWAENVNFNIADTINGLVSPGEPVLGGVKVEGDLEISHTDDNLKRSNPPAYVKVEGISIFKQGKLIGWLDGDLARGLMRIRNEMKGSLLELPGEEPESKYAVVIVRSNTKIKSSLDHGRPKFTIHIKEEGTLGEAAGSSLTELNNRDNIIQIQNEWAKRTEKEITGTVRKAQQEGSDILGFGSVLKQYHAKEWKKIEKDWPELFPGCTVDVEVEAYIRGTGMRGNSYEEKMGEEKAE</sequence>
<evidence type="ECO:0000256" key="3">
    <source>
        <dbReference type="ARBA" id="ARBA00022544"/>
    </source>
</evidence>
<evidence type="ECO:0000313" key="11">
    <source>
        <dbReference type="Proteomes" id="UP001306950"/>
    </source>
</evidence>
<dbReference type="PANTHER" id="PTHR35789">
    <property type="entry name" value="SPORE GERMINATION PROTEIN B3"/>
    <property type="match status" value="1"/>
</dbReference>
<dbReference type="Pfam" id="PF25198">
    <property type="entry name" value="Spore_GerAC_N"/>
    <property type="match status" value="1"/>
</dbReference>
<gene>
    <name evidence="10" type="ORF">V3851_15160</name>
</gene>
<keyword evidence="5" id="KW-0472">Membrane</keyword>
<organism evidence="10 11">
    <name type="scientific">Paenibacillus haidiansis</name>
    <dbReference type="NCBI Taxonomy" id="1574488"/>
    <lineage>
        <taxon>Bacteria</taxon>
        <taxon>Bacillati</taxon>
        <taxon>Bacillota</taxon>
        <taxon>Bacilli</taxon>
        <taxon>Bacillales</taxon>
        <taxon>Paenibacillaceae</taxon>
        <taxon>Paenibacillus</taxon>
    </lineage>
</organism>
<evidence type="ECO:0000256" key="1">
    <source>
        <dbReference type="ARBA" id="ARBA00004635"/>
    </source>
</evidence>
<evidence type="ECO:0000256" key="6">
    <source>
        <dbReference type="ARBA" id="ARBA00023139"/>
    </source>
</evidence>
<comment type="similarity">
    <text evidence="2">Belongs to the GerABKC lipoprotein family.</text>
</comment>
<dbReference type="InterPro" id="IPR046953">
    <property type="entry name" value="Spore_GerAC-like_C"/>
</dbReference>
<name>A0ABU7VTU2_9BACL</name>
<dbReference type="RefSeq" id="WP_331847398.1">
    <property type="nucleotide sequence ID" value="NZ_JAZHPZ010000007.1"/>
</dbReference>
<keyword evidence="11" id="KW-1185">Reference proteome</keyword>
<keyword evidence="7" id="KW-0449">Lipoprotein</keyword>
<dbReference type="Gene3D" id="3.30.300.210">
    <property type="entry name" value="Nutrient germinant receptor protein C, domain 3"/>
    <property type="match status" value="1"/>
</dbReference>
<feature type="domain" description="Spore germination protein N-terminal" evidence="9">
    <location>
        <begin position="26"/>
        <end position="204"/>
    </location>
</feature>
<accession>A0ABU7VTU2</accession>
<evidence type="ECO:0000259" key="8">
    <source>
        <dbReference type="Pfam" id="PF05504"/>
    </source>
</evidence>
<dbReference type="InterPro" id="IPR057336">
    <property type="entry name" value="GerAC_N"/>
</dbReference>
<evidence type="ECO:0000256" key="4">
    <source>
        <dbReference type="ARBA" id="ARBA00022729"/>
    </source>
</evidence>
<reference evidence="10 11" key="1">
    <citation type="submission" date="2024-02" db="EMBL/GenBank/DDBJ databases">
        <title>A nitrogen-fixing paenibacillus bacterium.</title>
        <authorList>
            <person name="Zhang W.L."/>
            <person name="Chen S.F."/>
        </authorList>
    </citation>
    <scope>NUCLEOTIDE SEQUENCE [LARGE SCALE GENOMIC DNA]</scope>
    <source>
        <strain evidence="10 11">M1</strain>
    </source>
</reference>
<dbReference type="Pfam" id="PF05504">
    <property type="entry name" value="Spore_GerAC"/>
    <property type="match status" value="1"/>
</dbReference>
<dbReference type="EMBL" id="JAZHPZ010000007">
    <property type="protein sequence ID" value="MEF2967175.1"/>
    <property type="molecule type" value="Genomic_DNA"/>
</dbReference>
<evidence type="ECO:0000259" key="9">
    <source>
        <dbReference type="Pfam" id="PF25198"/>
    </source>
</evidence>
<evidence type="ECO:0000256" key="2">
    <source>
        <dbReference type="ARBA" id="ARBA00007886"/>
    </source>
</evidence>
<dbReference type="NCBIfam" id="TIGR02887">
    <property type="entry name" value="spore_ger_x_C"/>
    <property type="match status" value="1"/>
</dbReference>
<comment type="caution">
    <text evidence="10">The sequence shown here is derived from an EMBL/GenBank/DDBJ whole genome shotgun (WGS) entry which is preliminary data.</text>
</comment>
<dbReference type="PANTHER" id="PTHR35789:SF1">
    <property type="entry name" value="SPORE GERMINATION PROTEIN B3"/>
    <property type="match status" value="1"/>
</dbReference>
<evidence type="ECO:0000256" key="7">
    <source>
        <dbReference type="ARBA" id="ARBA00023288"/>
    </source>
</evidence>
<evidence type="ECO:0000256" key="5">
    <source>
        <dbReference type="ARBA" id="ARBA00023136"/>
    </source>
</evidence>
<evidence type="ECO:0000313" key="10">
    <source>
        <dbReference type="EMBL" id="MEF2967175.1"/>
    </source>
</evidence>
<proteinExistence type="inferred from homology"/>
<dbReference type="InterPro" id="IPR008844">
    <property type="entry name" value="Spore_GerAC-like"/>
</dbReference>